<accession>A0A9D0YPP6</accession>
<dbReference type="EMBL" id="DQVE01000029">
    <property type="protein sequence ID" value="HIP98282.1"/>
    <property type="molecule type" value="Genomic_DNA"/>
</dbReference>
<sequence>MSHLLFEILEYPPKKELLYIGLCYCQLSRIYNLDEIPISEIKNCLGKYLIDFDSYPWRDYLLELEFFYMREGENTFVKGAGLVVYTPSEEATVSIDPRYGFLKNSFCQKVYRYWYISQKWDRFRKPNDGWEVIENAVRLFNEGLYEEASLYLDDYLPYIKSSRELITYRVIKKLSTLAFLLDREKREEALEEIKSLKEFLKEFNKELSDLPFDFGKLSKELKKLGKSLKGGKKVYLPPIRLERKRKRSLWRRFLNFFRDLPIFR</sequence>
<evidence type="ECO:0000313" key="1">
    <source>
        <dbReference type="EMBL" id="HIP98282.1"/>
    </source>
</evidence>
<dbReference type="Proteomes" id="UP000606463">
    <property type="component" value="Unassembled WGS sequence"/>
</dbReference>
<dbReference type="AlphaFoldDB" id="A0A9D0YPP6"/>
<evidence type="ECO:0000313" key="2">
    <source>
        <dbReference type="Proteomes" id="UP000606463"/>
    </source>
</evidence>
<gene>
    <name evidence="1" type="ORF">EYH37_02795</name>
</gene>
<comment type="caution">
    <text evidence="1">The sequence shown here is derived from an EMBL/GenBank/DDBJ whole genome shotgun (WGS) entry which is preliminary data.</text>
</comment>
<reference evidence="1" key="1">
    <citation type="journal article" date="2020" name="ISME J.">
        <title>Gammaproteobacteria mediating utilization of methyl-, sulfur- and petroleum organic compounds in deep ocean hydrothermal plumes.</title>
        <authorList>
            <person name="Zhou Z."/>
            <person name="Liu Y."/>
            <person name="Pan J."/>
            <person name="Cron B.R."/>
            <person name="Toner B.M."/>
            <person name="Anantharaman K."/>
            <person name="Breier J.A."/>
            <person name="Dick G.J."/>
            <person name="Li M."/>
        </authorList>
    </citation>
    <scope>NUCLEOTIDE SEQUENCE</scope>
    <source>
        <strain evidence="1">SZUA-1501</strain>
    </source>
</reference>
<organism evidence="1 2">
    <name type="scientific">Aquifex aeolicus</name>
    <dbReference type="NCBI Taxonomy" id="63363"/>
    <lineage>
        <taxon>Bacteria</taxon>
        <taxon>Pseudomonadati</taxon>
        <taxon>Aquificota</taxon>
        <taxon>Aquificia</taxon>
        <taxon>Aquificales</taxon>
        <taxon>Aquificaceae</taxon>
        <taxon>Aquifex</taxon>
    </lineage>
</organism>
<protein>
    <submittedName>
        <fullName evidence="1">Uncharacterized protein</fullName>
    </submittedName>
</protein>
<name>A0A9D0YPP6_AQUAO</name>
<proteinExistence type="predicted"/>